<feature type="binding site" evidence="9">
    <location>
        <position position="16"/>
    </location>
    <ligand>
        <name>Mg(2+)</name>
        <dbReference type="ChEBI" id="CHEBI:18420"/>
    </ligand>
</feature>
<feature type="binding site" evidence="9">
    <location>
        <position position="51"/>
    </location>
    <ligand>
        <name>Mg(2+)</name>
        <dbReference type="ChEBI" id="CHEBI:18420"/>
    </ligand>
</feature>
<gene>
    <name evidence="9" type="primary">bioD</name>
    <name evidence="10" type="ORF">EV695_0824</name>
</gene>
<dbReference type="NCBIfam" id="TIGR00347">
    <property type="entry name" value="bioD"/>
    <property type="match status" value="1"/>
</dbReference>
<evidence type="ECO:0000256" key="5">
    <source>
        <dbReference type="ARBA" id="ARBA00022756"/>
    </source>
</evidence>
<reference evidence="10 11" key="1">
    <citation type="submission" date="2019-03" db="EMBL/GenBank/DDBJ databases">
        <title>Genomic Encyclopedia of Type Strains, Phase IV (KMG-IV): sequencing the most valuable type-strain genomes for metagenomic binning, comparative biology and taxonomic classification.</title>
        <authorList>
            <person name="Goeker M."/>
        </authorList>
    </citation>
    <scope>NUCLEOTIDE SEQUENCE [LARGE SCALE GENOMIC DNA]</scope>
    <source>
        <strain evidence="10 11">DSM 24830</strain>
    </source>
</reference>
<evidence type="ECO:0000313" key="10">
    <source>
        <dbReference type="EMBL" id="TCJ88963.1"/>
    </source>
</evidence>
<evidence type="ECO:0000256" key="3">
    <source>
        <dbReference type="ARBA" id="ARBA00022723"/>
    </source>
</evidence>
<dbReference type="PANTHER" id="PTHR43210">
    <property type="entry name" value="DETHIOBIOTIN SYNTHETASE"/>
    <property type="match status" value="1"/>
</dbReference>
<keyword evidence="5 9" id="KW-0093">Biotin biosynthesis</keyword>
<evidence type="ECO:0000313" key="11">
    <source>
        <dbReference type="Proteomes" id="UP000294887"/>
    </source>
</evidence>
<evidence type="ECO:0000256" key="1">
    <source>
        <dbReference type="ARBA" id="ARBA00022490"/>
    </source>
</evidence>
<evidence type="ECO:0000256" key="4">
    <source>
        <dbReference type="ARBA" id="ARBA00022741"/>
    </source>
</evidence>
<feature type="binding site" evidence="9">
    <location>
        <position position="113"/>
    </location>
    <ligand>
        <name>Mg(2+)</name>
        <dbReference type="ChEBI" id="CHEBI:18420"/>
    </ligand>
</feature>
<comment type="catalytic activity">
    <reaction evidence="9">
        <text>(7R,8S)-7,8-diammoniononanoate + CO2 + ATP = (4R,5S)-dethiobiotin + ADP + phosphate + 3 H(+)</text>
        <dbReference type="Rhea" id="RHEA:15805"/>
        <dbReference type="ChEBI" id="CHEBI:15378"/>
        <dbReference type="ChEBI" id="CHEBI:16526"/>
        <dbReference type="ChEBI" id="CHEBI:30616"/>
        <dbReference type="ChEBI" id="CHEBI:43474"/>
        <dbReference type="ChEBI" id="CHEBI:149469"/>
        <dbReference type="ChEBI" id="CHEBI:149473"/>
        <dbReference type="ChEBI" id="CHEBI:456216"/>
        <dbReference type="EC" id="6.3.3.3"/>
    </reaction>
</comment>
<proteinExistence type="inferred from homology"/>
<dbReference type="Gene3D" id="3.40.50.300">
    <property type="entry name" value="P-loop containing nucleotide triphosphate hydrolases"/>
    <property type="match status" value="1"/>
</dbReference>
<evidence type="ECO:0000256" key="2">
    <source>
        <dbReference type="ARBA" id="ARBA00022598"/>
    </source>
</evidence>
<keyword evidence="6 9" id="KW-0067">ATP-binding</keyword>
<evidence type="ECO:0000256" key="7">
    <source>
        <dbReference type="ARBA" id="ARBA00022842"/>
    </source>
</evidence>
<dbReference type="GO" id="GO:0005829">
    <property type="term" value="C:cytosol"/>
    <property type="evidence" value="ECO:0007669"/>
    <property type="project" value="TreeGrafter"/>
</dbReference>
<dbReference type="UniPathway" id="UPA00078">
    <property type="reaction ID" value="UER00161"/>
</dbReference>
<dbReference type="GO" id="GO:0009102">
    <property type="term" value="P:biotin biosynthetic process"/>
    <property type="evidence" value="ECO:0007669"/>
    <property type="project" value="UniProtKB-UniRule"/>
</dbReference>
<comment type="pathway">
    <text evidence="9">Cofactor biosynthesis; biotin biosynthesis; biotin from 7,8-diaminononanoate: step 1/2.</text>
</comment>
<dbReference type="AlphaFoldDB" id="A0A4R1F532"/>
<dbReference type="PANTHER" id="PTHR43210:SF2">
    <property type="entry name" value="ATP-DEPENDENT DETHIOBIOTIN SYNTHETASE BIOD 2"/>
    <property type="match status" value="1"/>
</dbReference>
<keyword evidence="11" id="KW-1185">Reference proteome</keyword>
<evidence type="ECO:0000256" key="6">
    <source>
        <dbReference type="ARBA" id="ARBA00022840"/>
    </source>
</evidence>
<dbReference type="GO" id="GO:0005524">
    <property type="term" value="F:ATP binding"/>
    <property type="evidence" value="ECO:0007669"/>
    <property type="project" value="UniProtKB-UniRule"/>
</dbReference>
<comment type="caution">
    <text evidence="9">Lacks conserved residue(s) required for the propagation of feature annotation.</text>
</comment>
<sequence>MKGVFVTGTDTDVGKTWVGQKIIQQLCKNGISVEPRKPIESGWPTDITKSDAWKLAYAANQEEKLDVVCPNRFLAAISPDRAAKIEHKLITIQQLSEECIGSCNSEEDFLYVEGAGGFYSPICSDGLNADLAKALNLPIILIAADKLGCINHTLLSIEAIERCGLNLMGVVLNQIDSQNTDTQNMNNFEDLSEKINYPIISTNDSSTFANNICSWFDH</sequence>
<comment type="catalytic activity">
    <reaction evidence="8">
        <text>(7R,8S)-8-amino-7-(carboxyamino)nonanoate + ATP = (4R,5S)-dethiobiotin + ADP + phosphate + H(+)</text>
        <dbReference type="Rhea" id="RHEA:63684"/>
        <dbReference type="ChEBI" id="CHEBI:15378"/>
        <dbReference type="ChEBI" id="CHEBI:30616"/>
        <dbReference type="ChEBI" id="CHEBI:43474"/>
        <dbReference type="ChEBI" id="CHEBI:149470"/>
        <dbReference type="ChEBI" id="CHEBI:149473"/>
        <dbReference type="ChEBI" id="CHEBI:456216"/>
    </reaction>
</comment>
<comment type="function">
    <text evidence="9">Catalyzes a mechanistically unusual reaction, the ATP-dependent insertion of CO2 between the N7 and N8 nitrogen atoms of 7,8-diaminopelargonic acid (DAPA, also called 7,8-diammoniononanoate) to form a ureido ring.</text>
</comment>
<dbReference type="CDD" id="cd03109">
    <property type="entry name" value="DTBS"/>
    <property type="match status" value="1"/>
</dbReference>
<comment type="subcellular location">
    <subcellularLocation>
        <location evidence="9">Cytoplasm</location>
    </subcellularLocation>
</comment>
<feature type="binding site" evidence="9">
    <location>
        <begin position="173"/>
        <end position="174"/>
    </location>
    <ligand>
        <name>ATP</name>
        <dbReference type="ChEBI" id="CHEBI:30616"/>
    </ligand>
</feature>
<comment type="cofactor">
    <cofactor evidence="9">
        <name>Mg(2+)</name>
        <dbReference type="ChEBI" id="CHEBI:18420"/>
    </cofactor>
</comment>
<comment type="subunit">
    <text evidence="9">Homodimer.</text>
</comment>
<dbReference type="Pfam" id="PF13500">
    <property type="entry name" value="AAA_26"/>
    <property type="match status" value="1"/>
</dbReference>
<dbReference type="PIRSF" id="PIRSF006755">
    <property type="entry name" value="DTB_synth"/>
    <property type="match status" value="1"/>
</dbReference>
<organism evidence="10 11">
    <name type="scientific">Cocleimonas flava</name>
    <dbReference type="NCBI Taxonomy" id="634765"/>
    <lineage>
        <taxon>Bacteria</taxon>
        <taxon>Pseudomonadati</taxon>
        <taxon>Pseudomonadota</taxon>
        <taxon>Gammaproteobacteria</taxon>
        <taxon>Thiotrichales</taxon>
        <taxon>Thiotrichaceae</taxon>
        <taxon>Cocleimonas</taxon>
    </lineage>
</organism>
<dbReference type="OrthoDB" id="9802097at2"/>
<evidence type="ECO:0000256" key="8">
    <source>
        <dbReference type="ARBA" id="ARBA00047386"/>
    </source>
</evidence>
<feature type="active site" evidence="9">
    <location>
        <position position="37"/>
    </location>
</feature>
<dbReference type="SUPFAM" id="SSF52540">
    <property type="entry name" value="P-loop containing nucleoside triphosphate hydrolases"/>
    <property type="match status" value="1"/>
</dbReference>
<dbReference type="InterPro" id="IPR027417">
    <property type="entry name" value="P-loop_NTPase"/>
</dbReference>
<dbReference type="EMBL" id="SMFQ01000002">
    <property type="protein sequence ID" value="TCJ88963.1"/>
    <property type="molecule type" value="Genomic_DNA"/>
</dbReference>
<feature type="binding site" evidence="9">
    <location>
        <position position="41"/>
    </location>
    <ligand>
        <name>substrate</name>
    </ligand>
</feature>
<keyword evidence="3 9" id="KW-0479">Metal-binding</keyword>
<dbReference type="GO" id="GO:0000287">
    <property type="term" value="F:magnesium ion binding"/>
    <property type="evidence" value="ECO:0007669"/>
    <property type="project" value="UniProtKB-UniRule"/>
</dbReference>
<comment type="caution">
    <text evidence="10">The sequence shown here is derived from an EMBL/GenBank/DDBJ whole genome shotgun (WGS) entry which is preliminary data.</text>
</comment>
<keyword evidence="1 9" id="KW-0963">Cytoplasm</keyword>
<name>A0A4R1F532_9GAMM</name>
<dbReference type="GO" id="GO:0004141">
    <property type="term" value="F:dethiobiotin synthase activity"/>
    <property type="evidence" value="ECO:0007669"/>
    <property type="project" value="UniProtKB-UniRule"/>
</dbReference>
<comment type="similarity">
    <text evidence="9">Belongs to the dethiobiotin synthetase family.</text>
</comment>
<dbReference type="RefSeq" id="WP_131904627.1">
    <property type="nucleotide sequence ID" value="NZ_BAAAFU010000008.1"/>
</dbReference>
<dbReference type="EC" id="6.3.3.3" evidence="9"/>
<dbReference type="HAMAP" id="MF_00336">
    <property type="entry name" value="BioD"/>
    <property type="match status" value="1"/>
</dbReference>
<dbReference type="InterPro" id="IPR004472">
    <property type="entry name" value="DTB_synth_BioD"/>
</dbReference>
<feature type="binding site" evidence="9">
    <location>
        <begin position="113"/>
        <end position="116"/>
    </location>
    <ligand>
        <name>ATP</name>
        <dbReference type="ChEBI" id="CHEBI:30616"/>
    </ligand>
</feature>
<accession>A0A4R1F532</accession>
<keyword evidence="7 9" id="KW-0460">Magnesium</keyword>
<keyword evidence="4 9" id="KW-0547">Nucleotide-binding</keyword>
<keyword evidence="2 9" id="KW-0436">Ligase</keyword>
<dbReference type="Proteomes" id="UP000294887">
    <property type="component" value="Unassembled WGS sequence"/>
</dbReference>
<evidence type="ECO:0000256" key="9">
    <source>
        <dbReference type="HAMAP-Rule" id="MF_00336"/>
    </source>
</evidence>
<protein>
    <recommendedName>
        <fullName evidence="9">ATP-dependent dethiobiotin synthetase BioD</fullName>
        <ecNumber evidence="9">6.3.3.3</ecNumber>
    </recommendedName>
    <alternativeName>
        <fullName evidence="9">DTB synthetase</fullName>
        <shortName evidence="9">DTBS</shortName>
    </alternativeName>
    <alternativeName>
        <fullName evidence="9">Dethiobiotin synthase</fullName>
    </alternativeName>
</protein>
<feature type="binding site" evidence="9">
    <location>
        <position position="51"/>
    </location>
    <ligand>
        <name>ATP</name>
        <dbReference type="ChEBI" id="CHEBI:30616"/>
    </ligand>
</feature>